<reference evidence="3 4" key="1">
    <citation type="journal article" date="2019" name="Int. J. Syst. Evol. Microbiol.">
        <title>The Global Catalogue of Microorganisms (GCM) 10K type strain sequencing project: providing services to taxonomists for standard genome sequencing and annotation.</title>
        <authorList>
            <consortium name="The Broad Institute Genomics Platform"/>
            <consortium name="The Broad Institute Genome Sequencing Center for Infectious Disease"/>
            <person name="Wu L."/>
            <person name="Ma J."/>
        </authorList>
    </citation>
    <scope>NUCLEOTIDE SEQUENCE [LARGE SCALE GENOMIC DNA]</scope>
    <source>
        <strain evidence="3 4">JCM 14559</strain>
    </source>
</reference>
<evidence type="ECO:0000313" key="4">
    <source>
        <dbReference type="Proteomes" id="UP001500897"/>
    </source>
</evidence>
<sequence length="118" mass="12132">MTFPQQQPRPSTARTPIPYRAQQPAPLTGQAGPAERIVIVQMPADQPTPARYEPTAADVAAVRGAVRRDAAFFVLLLVGVMLAAAALAALRWAANATAPAPAVPATAVPATAPTATGR</sequence>
<dbReference type="Proteomes" id="UP001500897">
    <property type="component" value="Unassembled WGS sequence"/>
</dbReference>
<proteinExistence type="predicted"/>
<evidence type="ECO:0000256" key="1">
    <source>
        <dbReference type="SAM" id="MobiDB-lite"/>
    </source>
</evidence>
<evidence type="ECO:0000313" key="3">
    <source>
        <dbReference type="EMBL" id="GAA2121423.1"/>
    </source>
</evidence>
<keyword evidence="4" id="KW-1185">Reference proteome</keyword>
<dbReference type="EMBL" id="BAAANS010000078">
    <property type="protein sequence ID" value="GAA2121423.1"/>
    <property type="molecule type" value="Genomic_DNA"/>
</dbReference>
<feature type="region of interest" description="Disordered" evidence="1">
    <location>
        <begin position="1"/>
        <end position="32"/>
    </location>
</feature>
<feature type="compositionally biased region" description="Polar residues" evidence="1">
    <location>
        <begin position="1"/>
        <end position="14"/>
    </location>
</feature>
<protein>
    <submittedName>
        <fullName evidence="3">Uncharacterized protein</fullName>
    </submittedName>
</protein>
<organism evidence="3 4">
    <name type="scientific">Kitasatospora saccharophila</name>
    <dbReference type="NCBI Taxonomy" id="407973"/>
    <lineage>
        <taxon>Bacteria</taxon>
        <taxon>Bacillati</taxon>
        <taxon>Actinomycetota</taxon>
        <taxon>Actinomycetes</taxon>
        <taxon>Kitasatosporales</taxon>
        <taxon>Streptomycetaceae</taxon>
        <taxon>Kitasatospora</taxon>
    </lineage>
</organism>
<feature type="transmembrane region" description="Helical" evidence="2">
    <location>
        <begin position="70"/>
        <end position="94"/>
    </location>
</feature>
<dbReference type="RefSeq" id="WP_344558350.1">
    <property type="nucleotide sequence ID" value="NZ_BAAANS010000078.1"/>
</dbReference>
<keyword evidence="2" id="KW-0472">Membrane</keyword>
<gene>
    <name evidence="3" type="ORF">GCM10009759_71120</name>
</gene>
<comment type="caution">
    <text evidence="3">The sequence shown here is derived from an EMBL/GenBank/DDBJ whole genome shotgun (WGS) entry which is preliminary data.</text>
</comment>
<keyword evidence="2" id="KW-1133">Transmembrane helix</keyword>
<name>A0ABN2Y4M8_9ACTN</name>
<keyword evidence="2" id="KW-0812">Transmembrane</keyword>
<feature type="region of interest" description="Disordered" evidence="1">
    <location>
        <begin position="99"/>
        <end position="118"/>
    </location>
</feature>
<evidence type="ECO:0000256" key="2">
    <source>
        <dbReference type="SAM" id="Phobius"/>
    </source>
</evidence>
<accession>A0ABN2Y4M8</accession>